<organism evidence="10 11">
    <name type="scientific">Kingdonia uniflora</name>
    <dbReference type="NCBI Taxonomy" id="39325"/>
    <lineage>
        <taxon>Eukaryota</taxon>
        <taxon>Viridiplantae</taxon>
        <taxon>Streptophyta</taxon>
        <taxon>Embryophyta</taxon>
        <taxon>Tracheophyta</taxon>
        <taxon>Spermatophyta</taxon>
        <taxon>Magnoliopsida</taxon>
        <taxon>Ranunculales</taxon>
        <taxon>Circaeasteraceae</taxon>
        <taxon>Kingdonia</taxon>
    </lineage>
</organism>
<proteinExistence type="inferred from homology"/>
<evidence type="ECO:0000256" key="8">
    <source>
        <dbReference type="RuleBase" id="RU361123"/>
    </source>
</evidence>
<evidence type="ECO:0000256" key="7">
    <source>
        <dbReference type="ARBA" id="ARBA00023239"/>
    </source>
</evidence>
<dbReference type="InterPro" id="IPR002022">
    <property type="entry name" value="Pec_lyase"/>
</dbReference>
<dbReference type="EMBL" id="JACGCM010000479">
    <property type="protein sequence ID" value="KAF6171500.1"/>
    <property type="molecule type" value="Genomic_DNA"/>
</dbReference>
<dbReference type="EC" id="4.2.2.2" evidence="3 8"/>
<dbReference type="SMART" id="SM00656">
    <property type="entry name" value="Amb_all"/>
    <property type="match status" value="1"/>
</dbReference>
<dbReference type="PANTHER" id="PTHR31683:SF197">
    <property type="entry name" value="PECTATE LYASE"/>
    <property type="match status" value="1"/>
</dbReference>
<dbReference type="GO" id="GO:0046872">
    <property type="term" value="F:metal ion binding"/>
    <property type="evidence" value="ECO:0007669"/>
    <property type="project" value="UniProtKB-KW"/>
</dbReference>
<feature type="signal peptide" evidence="8">
    <location>
        <begin position="1"/>
        <end position="24"/>
    </location>
</feature>
<keyword evidence="4 8" id="KW-0479">Metal-binding</keyword>
<evidence type="ECO:0000313" key="11">
    <source>
        <dbReference type="Proteomes" id="UP000541444"/>
    </source>
</evidence>
<comment type="pathway">
    <text evidence="2 8">Glycan metabolism; pectin degradation; 2-dehydro-3-deoxy-D-gluconate from pectin: step 2/5.</text>
</comment>
<evidence type="ECO:0000256" key="2">
    <source>
        <dbReference type="ARBA" id="ARBA00005220"/>
    </source>
</evidence>
<feature type="chain" id="PRO_5029938691" description="Pectate lyase" evidence="8">
    <location>
        <begin position="25"/>
        <end position="430"/>
    </location>
</feature>
<dbReference type="InterPro" id="IPR018082">
    <property type="entry name" value="AmbAllergen"/>
</dbReference>
<dbReference type="OrthoDB" id="1637350at2759"/>
<dbReference type="InterPro" id="IPR045032">
    <property type="entry name" value="PEL"/>
</dbReference>
<comment type="caution">
    <text evidence="10">The sequence shown here is derived from an EMBL/GenBank/DDBJ whole genome shotgun (WGS) entry which is preliminary data.</text>
</comment>
<comment type="cofactor">
    <cofactor evidence="8">
        <name>Ca(2+)</name>
        <dbReference type="ChEBI" id="CHEBI:29108"/>
    </cofactor>
    <text evidence="8">Binds 1 Ca(2+) ion. Required for its activity.</text>
</comment>
<dbReference type="PRINTS" id="PR00807">
    <property type="entry name" value="AMBALLERGEN"/>
</dbReference>
<keyword evidence="7 8" id="KW-0456">Lyase</keyword>
<dbReference type="Gene3D" id="2.160.20.10">
    <property type="entry name" value="Single-stranded right-handed beta-helix, Pectin lyase-like"/>
    <property type="match status" value="1"/>
</dbReference>
<dbReference type="InterPro" id="IPR011050">
    <property type="entry name" value="Pectin_lyase_fold/virulence"/>
</dbReference>
<protein>
    <recommendedName>
        <fullName evidence="3 8">Pectate lyase</fullName>
        <ecNumber evidence="3 8">4.2.2.2</ecNumber>
    </recommendedName>
</protein>
<dbReference type="Pfam" id="PF00544">
    <property type="entry name" value="Pectate_lyase_4"/>
    <property type="match status" value="1"/>
</dbReference>
<evidence type="ECO:0000256" key="3">
    <source>
        <dbReference type="ARBA" id="ARBA00012272"/>
    </source>
</evidence>
<evidence type="ECO:0000313" key="10">
    <source>
        <dbReference type="EMBL" id="KAF6171500.1"/>
    </source>
</evidence>
<dbReference type="PANTHER" id="PTHR31683">
    <property type="entry name" value="PECTATE LYASE 18-RELATED"/>
    <property type="match status" value="1"/>
</dbReference>
<evidence type="ECO:0000256" key="1">
    <source>
        <dbReference type="ARBA" id="ARBA00000695"/>
    </source>
</evidence>
<feature type="domain" description="Pectate lyase" evidence="9">
    <location>
        <begin position="147"/>
        <end position="332"/>
    </location>
</feature>
<keyword evidence="11" id="KW-1185">Reference proteome</keyword>
<comment type="catalytic activity">
    <reaction evidence="1 8">
        <text>Eliminative cleavage of (1-&gt;4)-alpha-D-galacturonan to give oligosaccharides with 4-deoxy-alpha-D-galact-4-enuronosyl groups at their non-reducing ends.</text>
        <dbReference type="EC" id="4.2.2.2"/>
    </reaction>
</comment>
<dbReference type="GO" id="GO:0045490">
    <property type="term" value="P:pectin catabolic process"/>
    <property type="evidence" value="ECO:0007669"/>
    <property type="project" value="UniProtKB-UniPathway"/>
</dbReference>
<gene>
    <name evidence="10" type="ORF">GIB67_018024</name>
</gene>
<comment type="similarity">
    <text evidence="8">Belongs to the polysaccharide lyase 1 family.</text>
</comment>
<evidence type="ECO:0000256" key="6">
    <source>
        <dbReference type="ARBA" id="ARBA00022837"/>
    </source>
</evidence>
<keyword evidence="5 8" id="KW-0732">Signal</keyword>
<evidence type="ECO:0000256" key="5">
    <source>
        <dbReference type="ARBA" id="ARBA00022729"/>
    </source>
</evidence>
<dbReference type="Proteomes" id="UP000541444">
    <property type="component" value="Unassembled WGS sequence"/>
</dbReference>
<evidence type="ECO:0000259" key="9">
    <source>
        <dbReference type="SMART" id="SM00656"/>
    </source>
</evidence>
<evidence type="ECO:0000256" key="4">
    <source>
        <dbReference type="ARBA" id="ARBA00022723"/>
    </source>
</evidence>
<dbReference type="UniPathway" id="UPA00545">
    <property type="reaction ID" value="UER00824"/>
</dbReference>
<name>A0A7J7NWQ8_9MAGN</name>
<keyword evidence="6 8" id="KW-0106">Calcium</keyword>
<reference evidence="10 11" key="1">
    <citation type="journal article" date="2020" name="IScience">
        <title>Genome Sequencing of the Endangered Kingdonia uniflora (Circaeasteraceae, Ranunculales) Reveals Potential Mechanisms of Evolutionary Specialization.</title>
        <authorList>
            <person name="Sun Y."/>
            <person name="Deng T."/>
            <person name="Zhang A."/>
            <person name="Moore M.J."/>
            <person name="Landis J.B."/>
            <person name="Lin N."/>
            <person name="Zhang H."/>
            <person name="Zhang X."/>
            <person name="Huang J."/>
            <person name="Zhang X."/>
            <person name="Sun H."/>
            <person name="Wang H."/>
        </authorList>
    </citation>
    <scope>NUCLEOTIDE SEQUENCE [LARGE SCALE GENOMIC DNA]</scope>
    <source>
        <strain evidence="10">TB1705</strain>
        <tissue evidence="10">Leaf</tissue>
    </source>
</reference>
<dbReference type="SUPFAM" id="SSF51126">
    <property type="entry name" value="Pectin lyase-like"/>
    <property type="match status" value="1"/>
</dbReference>
<dbReference type="AlphaFoldDB" id="A0A7J7NWQ8"/>
<accession>A0A7J7NWQ8</accession>
<dbReference type="GO" id="GO:0030570">
    <property type="term" value="F:pectate lyase activity"/>
    <property type="evidence" value="ECO:0007669"/>
    <property type="project" value="UniProtKB-EC"/>
</dbReference>
<sequence length="430" mass="47798">MFLKASIILSYVLLLSWFSTVSEGVQFNLTLPHQHPDPDVAVQELQRRVNVSVSKRQLLWNVEKDQSSCLTGNPIDDCWRCDSNGQSNRQSLADCGIGFGHDSFGGKGGQYYEVTDSSDSDEDNPKPGTLRYGVMQTEPLWITFASNMQIKLKEKLIIKSFKTIDGRGANVEIVGKGCLAVEFVSNIVIHNIHIHHCVPSTGSQKSDGDGISIIGSNHIWVDHCSLSYCRDGLIDVTEGSTAVTISNNYFTNHDKVMLLGHSDKFEADSGMQVTVAFNHFGQNLVERMPRCRHGYFHVVNNDYTQWKEYAVGGSANPTINSQGNRYYAPDNSNLKQVTARMDADEKEWSRWNWRSDQDILVNGAFFVQSGGGKQYAKASSMDVKSPELIDSLTANAGVFGENRYNYSGLLHTLNLVNFNGGEPSLEKFQA</sequence>
<dbReference type="InterPro" id="IPR012334">
    <property type="entry name" value="Pectin_lyas_fold"/>
</dbReference>